<reference evidence="2" key="1">
    <citation type="journal article" date="2016" name="Front. Microbiol.">
        <title>Complete Genome Sequence of Clostridium estertheticum DSM 8809, a Microbe Identified in Spoiled Vacuum Packed Beef.</title>
        <authorList>
            <person name="Yu Z."/>
            <person name="Gunn L."/>
            <person name="Brennan E."/>
            <person name="Reid R."/>
            <person name="Wall P.G."/>
            <person name="Gaora O.P."/>
            <person name="Hurley D."/>
            <person name="Bolton D."/>
            <person name="Fanning S."/>
        </authorList>
    </citation>
    <scope>NUCLEOTIDE SEQUENCE [LARGE SCALE GENOMIC DNA]</scope>
    <source>
        <strain evidence="2">DSM 8809</strain>
    </source>
</reference>
<protein>
    <recommendedName>
        <fullName evidence="3">Cytidylate kinase-like family protein</fullName>
    </recommendedName>
</protein>
<dbReference type="InterPro" id="IPR027417">
    <property type="entry name" value="P-loop_NTPase"/>
</dbReference>
<name>A0A1J0GKB0_9CLOT</name>
<dbReference type="Pfam" id="PF13189">
    <property type="entry name" value="Cytidylate_kin2"/>
    <property type="match status" value="1"/>
</dbReference>
<evidence type="ECO:0000313" key="1">
    <source>
        <dbReference type="EMBL" id="APC41368.1"/>
    </source>
</evidence>
<organism evidence="1 2">
    <name type="scientific">Clostridium estertheticum subsp. estertheticum</name>
    <dbReference type="NCBI Taxonomy" id="1552"/>
    <lineage>
        <taxon>Bacteria</taxon>
        <taxon>Bacillati</taxon>
        <taxon>Bacillota</taxon>
        <taxon>Clostridia</taxon>
        <taxon>Eubacteriales</taxon>
        <taxon>Clostridiaceae</taxon>
        <taxon>Clostridium</taxon>
    </lineage>
</organism>
<keyword evidence="2" id="KW-1185">Reference proteome</keyword>
<sequence>MERGADIVLRGKVDFLNVYVYSKDMDKKVDRCERVVGIPKKDAPEYIDRQVMQRKIYYSTFSSIERGKMSEYDLCINTDTFTVDSLGMEKCAEIVKVAL</sequence>
<accession>A0A1J0GKB0</accession>
<proteinExistence type="predicted"/>
<gene>
    <name evidence="1" type="ORF">A7L45_15415</name>
</gene>
<dbReference type="Proteomes" id="UP000182569">
    <property type="component" value="Chromosome"/>
</dbReference>
<dbReference type="RefSeq" id="WP_071613664.1">
    <property type="nucleotide sequence ID" value="NZ_CP015756.1"/>
</dbReference>
<dbReference type="EMBL" id="CP015756">
    <property type="protein sequence ID" value="APC41368.1"/>
    <property type="molecule type" value="Genomic_DNA"/>
</dbReference>
<dbReference type="OrthoDB" id="9781180at2"/>
<evidence type="ECO:0008006" key="3">
    <source>
        <dbReference type="Google" id="ProtNLM"/>
    </source>
</evidence>
<dbReference type="Gene3D" id="3.40.50.300">
    <property type="entry name" value="P-loop containing nucleotide triphosphate hydrolases"/>
    <property type="match status" value="1"/>
</dbReference>
<dbReference type="KEGG" id="ceu:A7L45_15415"/>
<evidence type="ECO:0000313" key="2">
    <source>
        <dbReference type="Proteomes" id="UP000182569"/>
    </source>
</evidence>
<dbReference type="STRING" id="1552.A7L45_15415"/>
<dbReference type="AlphaFoldDB" id="A0A1J0GKB0"/>